<comment type="miscellaneous">
    <text evidence="8">During catalysis, the active site Cys acts as a nucleophile attacking the alpha-carbonyl group of tRNA-bound glutamate with the formation of a thioester intermediate between enzyme and glutamate, and the concomitant release of tRNA(Glu). The thioester intermediate is finally reduced by direct hydride transfer from NADPH, to form the product GSA.</text>
</comment>
<dbReference type="Gene3D" id="3.30.460.30">
    <property type="entry name" value="Glutamyl-tRNA reductase, N-terminal domain"/>
    <property type="match status" value="1"/>
</dbReference>
<dbReference type="SUPFAM" id="SSF69742">
    <property type="entry name" value="Glutamyl tRNA-reductase catalytic, N-terminal domain"/>
    <property type="match status" value="1"/>
</dbReference>
<dbReference type="AlphaFoldDB" id="A0A7G9YT06"/>
<dbReference type="GO" id="GO:0019353">
    <property type="term" value="P:protoporphyrinogen IX biosynthetic process from glutamate"/>
    <property type="evidence" value="ECO:0007669"/>
    <property type="project" value="TreeGrafter"/>
</dbReference>
<comment type="domain">
    <text evidence="8">Possesses an unusual extended V-shaped dimeric structure with each monomer consisting of three distinct domains arranged along a curved 'spinal' alpha-helix. The N-terminal catalytic domain specifically recognizes the glutamate moiety of the substrate. The second domain is the NADPH-binding domain, and the third C-terminal domain is responsible for dimerization.</text>
</comment>
<dbReference type="Pfam" id="PF00745">
    <property type="entry name" value="GlutR_dimer"/>
    <property type="match status" value="1"/>
</dbReference>
<evidence type="ECO:0000256" key="11">
    <source>
        <dbReference type="PIRSR" id="PIRSR000445-4"/>
    </source>
</evidence>
<dbReference type="InterPro" id="IPR036291">
    <property type="entry name" value="NAD(P)-bd_dom_sf"/>
</dbReference>
<dbReference type="FunFam" id="3.40.50.720:FF:000031">
    <property type="entry name" value="Glutamyl-tRNA reductase"/>
    <property type="match status" value="1"/>
</dbReference>
<protein>
    <recommendedName>
        <fullName evidence="3 8">Glutamyl-tRNA reductase</fullName>
        <shortName evidence="8">GluTR</shortName>
        <ecNumber evidence="3 8">1.2.1.70</ecNumber>
    </recommendedName>
</protein>
<dbReference type="PANTHER" id="PTHR43013">
    <property type="entry name" value="GLUTAMYL-TRNA REDUCTASE"/>
    <property type="match status" value="1"/>
</dbReference>
<keyword evidence="4 8" id="KW-0521">NADP</keyword>
<dbReference type="Pfam" id="PF01488">
    <property type="entry name" value="Shikimate_DH"/>
    <property type="match status" value="1"/>
</dbReference>
<keyword evidence="5 8" id="KW-0560">Oxidoreductase</keyword>
<feature type="domain" description="Tetrapyrrole biosynthesis glutamyl-tRNA reductase dimerisation" evidence="14">
    <location>
        <begin position="307"/>
        <end position="387"/>
    </location>
</feature>
<evidence type="ECO:0000256" key="9">
    <source>
        <dbReference type="PIRSR" id="PIRSR000445-1"/>
    </source>
</evidence>
<keyword evidence="6 8" id="KW-0627">Porphyrin biosynthesis</keyword>
<dbReference type="HAMAP" id="MF_00087">
    <property type="entry name" value="Glu_tRNA_reductase"/>
    <property type="match status" value="1"/>
</dbReference>
<feature type="region of interest" description="Disordered" evidence="13">
    <location>
        <begin position="393"/>
        <end position="416"/>
    </location>
</feature>
<proteinExistence type="inferred from homology"/>
<name>A0A7G9YT06_9EURY</name>
<reference evidence="17" key="1">
    <citation type="submission" date="2020-06" db="EMBL/GenBank/DDBJ databases">
        <title>Unique genomic features of the anaerobic methanotrophic archaea.</title>
        <authorList>
            <person name="Chadwick G.L."/>
            <person name="Skennerton C.T."/>
            <person name="Laso-Perez R."/>
            <person name="Leu A.O."/>
            <person name="Speth D.R."/>
            <person name="Yu H."/>
            <person name="Morgan-Lang C."/>
            <person name="Hatzenpichler R."/>
            <person name="Goudeau D."/>
            <person name="Malmstrom R."/>
            <person name="Brazelton W.J."/>
            <person name="Woyke T."/>
            <person name="Hallam S.J."/>
            <person name="Tyson G.W."/>
            <person name="Wegener G."/>
            <person name="Boetius A."/>
            <person name="Orphan V."/>
        </authorList>
    </citation>
    <scope>NUCLEOTIDE SEQUENCE</scope>
</reference>
<evidence type="ECO:0000259" key="16">
    <source>
        <dbReference type="Pfam" id="PF05201"/>
    </source>
</evidence>
<comment type="function">
    <text evidence="8">Catalyzes the NADPH-dependent reduction of glutamyl-tRNA(Glu) to glutamate 1-semialdehyde (GSA).</text>
</comment>
<evidence type="ECO:0000256" key="12">
    <source>
        <dbReference type="RuleBase" id="RU000584"/>
    </source>
</evidence>
<feature type="domain" description="Quinate/shikimate 5-dehydrogenase/glutamyl-tRNA reductase" evidence="15">
    <location>
        <begin position="157"/>
        <end position="293"/>
    </location>
</feature>
<evidence type="ECO:0000256" key="3">
    <source>
        <dbReference type="ARBA" id="ARBA00012970"/>
    </source>
</evidence>
<feature type="binding site" evidence="8">
    <location>
        <begin position="45"/>
        <end position="48"/>
    </location>
    <ligand>
        <name>substrate</name>
    </ligand>
</feature>
<accession>A0A7G9YT06</accession>
<comment type="pathway">
    <text evidence="1 8 12">Porphyrin-containing compound metabolism; protoporphyrin-IX biosynthesis; 5-aminolevulinate from L-glutamyl-tRNA(Glu): step 1/2.</text>
</comment>
<dbReference type="Gene3D" id="3.40.50.720">
    <property type="entry name" value="NAD(P)-binding Rossmann-like Domain"/>
    <property type="match status" value="1"/>
</dbReference>
<evidence type="ECO:0000256" key="5">
    <source>
        <dbReference type="ARBA" id="ARBA00023002"/>
    </source>
</evidence>
<dbReference type="InterPro" id="IPR036453">
    <property type="entry name" value="GluRdtase_dimer_dom_sf"/>
</dbReference>
<evidence type="ECO:0000256" key="4">
    <source>
        <dbReference type="ARBA" id="ARBA00022857"/>
    </source>
</evidence>
<comment type="subunit">
    <text evidence="8">Homodimer.</text>
</comment>
<evidence type="ECO:0000256" key="10">
    <source>
        <dbReference type="PIRSR" id="PIRSR000445-3"/>
    </source>
</evidence>
<evidence type="ECO:0000256" key="13">
    <source>
        <dbReference type="SAM" id="MobiDB-lite"/>
    </source>
</evidence>
<gene>
    <name evidence="8 17" type="primary">hemA</name>
    <name evidence="17" type="ORF">OLNPMGDC_00031</name>
</gene>
<dbReference type="Pfam" id="PF05201">
    <property type="entry name" value="GlutR_N"/>
    <property type="match status" value="1"/>
</dbReference>
<dbReference type="EMBL" id="MT631461">
    <property type="protein sequence ID" value="QNO51140.1"/>
    <property type="molecule type" value="Genomic_DNA"/>
</dbReference>
<evidence type="ECO:0000256" key="2">
    <source>
        <dbReference type="ARBA" id="ARBA00005916"/>
    </source>
</evidence>
<dbReference type="InterPro" id="IPR006151">
    <property type="entry name" value="Shikm_DH/Glu-tRNA_Rdtase"/>
</dbReference>
<dbReference type="InterPro" id="IPR000343">
    <property type="entry name" value="4pyrrol_synth_GluRdtase"/>
</dbReference>
<dbReference type="EC" id="1.2.1.70" evidence="3 8"/>
<evidence type="ECO:0000259" key="14">
    <source>
        <dbReference type="Pfam" id="PF00745"/>
    </source>
</evidence>
<dbReference type="NCBIfam" id="TIGR01035">
    <property type="entry name" value="hemA"/>
    <property type="match status" value="1"/>
</dbReference>
<evidence type="ECO:0000256" key="8">
    <source>
        <dbReference type="HAMAP-Rule" id="MF_00087"/>
    </source>
</evidence>
<evidence type="ECO:0000256" key="6">
    <source>
        <dbReference type="ARBA" id="ARBA00023244"/>
    </source>
</evidence>
<organism evidence="17">
    <name type="scientific">Candidatus Methanophagaceae archaeon ANME-1 ERB6</name>
    <dbReference type="NCBI Taxonomy" id="2759912"/>
    <lineage>
        <taxon>Archaea</taxon>
        <taxon>Methanobacteriati</taxon>
        <taxon>Methanobacteriota</taxon>
        <taxon>Stenosarchaea group</taxon>
        <taxon>Methanomicrobia</taxon>
        <taxon>Candidatus Methanophagales</taxon>
        <taxon>Candidatus Methanophagaceae</taxon>
    </lineage>
</organism>
<evidence type="ECO:0000313" key="17">
    <source>
        <dbReference type="EMBL" id="QNO51140.1"/>
    </source>
</evidence>
<dbReference type="CDD" id="cd05213">
    <property type="entry name" value="NAD_bind_Glutamyl_tRNA_reduct"/>
    <property type="match status" value="1"/>
</dbReference>
<dbReference type="SUPFAM" id="SSF51735">
    <property type="entry name" value="NAD(P)-binding Rossmann-fold domains"/>
    <property type="match status" value="1"/>
</dbReference>
<dbReference type="InterPro" id="IPR015896">
    <property type="entry name" value="4pyrrol_synth_GluRdtase_dimer"/>
</dbReference>
<feature type="binding site" evidence="8">
    <location>
        <begin position="100"/>
        <end position="102"/>
    </location>
    <ligand>
        <name>substrate</name>
    </ligand>
</feature>
<feature type="domain" description="Glutamyl-tRNA reductase N-terminal" evidence="16">
    <location>
        <begin position="10"/>
        <end position="142"/>
    </location>
</feature>
<feature type="site" description="Important for activity" evidence="8 11">
    <location>
        <position position="85"/>
    </location>
</feature>
<feature type="active site" description="Nucleophile" evidence="8 9">
    <location>
        <position position="46"/>
    </location>
</feature>
<comment type="catalytic activity">
    <reaction evidence="7 8 12">
        <text>(S)-4-amino-5-oxopentanoate + tRNA(Glu) + NADP(+) = L-glutamyl-tRNA(Glu) + NADPH + H(+)</text>
        <dbReference type="Rhea" id="RHEA:12344"/>
        <dbReference type="Rhea" id="RHEA-COMP:9663"/>
        <dbReference type="Rhea" id="RHEA-COMP:9680"/>
        <dbReference type="ChEBI" id="CHEBI:15378"/>
        <dbReference type="ChEBI" id="CHEBI:57501"/>
        <dbReference type="ChEBI" id="CHEBI:57783"/>
        <dbReference type="ChEBI" id="CHEBI:58349"/>
        <dbReference type="ChEBI" id="CHEBI:78442"/>
        <dbReference type="ChEBI" id="CHEBI:78520"/>
        <dbReference type="EC" id="1.2.1.70"/>
    </reaction>
</comment>
<feature type="binding site" evidence="8 10">
    <location>
        <begin position="175"/>
        <end position="180"/>
    </location>
    <ligand>
        <name>NADP(+)</name>
        <dbReference type="ChEBI" id="CHEBI:58349"/>
    </ligand>
</feature>
<dbReference type="InterPro" id="IPR015895">
    <property type="entry name" value="4pyrrol_synth_GluRdtase_N"/>
</dbReference>
<dbReference type="PANTHER" id="PTHR43013:SF1">
    <property type="entry name" value="GLUTAMYL-TRNA REDUCTASE"/>
    <property type="match status" value="1"/>
</dbReference>
<comment type="caution">
    <text evidence="8">Lacks conserved residue(s) required for the propagation of feature annotation.</text>
</comment>
<dbReference type="SUPFAM" id="SSF69075">
    <property type="entry name" value="Glutamyl tRNA-reductase dimerization domain"/>
    <property type="match status" value="1"/>
</dbReference>
<dbReference type="InterPro" id="IPR036343">
    <property type="entry name" value="GluRdtase_N_sf"/>
</dbReference>
<dbReference type="GO" id="GO:0050661">
    <property type="term" value="F:NADP binding"/>
    <property type="evidence" value="ECO:0007669"/>
    <property type="project" value="InterPro"/>
</dbReference>
<evidence type="ECO:0000256" key="1">
    <source>
        <dbReference type="ARBA" id="ARBA00005059"/>
    </source>
</evidence>
<evidence type="ECO:0000256" key="7">
    <source>
        <dbReference type="ARBA" id="ARBA00047464"/>
    </source>
</evidence>
<comment type="similarity">
    <text evidence="2 8 12">Belongs to the glutamyl-tRNA reductase family.</text>
</comment>
<dbReference type="UniPathway" id="UPA00251">
    <property type="reaction ID" value="UER00316"/>
</dbReference>
<dbReference type="GO" id="GO:0008883">
    <property type="term" value="F:glutamyl-tRNA reductase activity"/>
    <property type="evidence" value="ECO:0007669"/>
    <property type="project" value="UniProtKB-UniRule"/>
</dbReference>
<sequence length="433" mass="49245">MHKIGSLWFSHKKCSVEELEEIAERLNPSIFADDPRVCGYVVIKTCNRVEAYISSEKARKVLEEVVNRLKLEKSGIFVGKDALEHLMRVACGLEAMIVGEDQILGQIKKCYLESKLEGTMDRLLDMAFDRAIKTAKRARNETRINEGSVSIGSAAVELAEYVTWGLERKSILVIGAGEMGTLVARAISEKKLKAMFIANRTYERAKRLAEEVGGKVAKLDESERCLSVCDVAISTTSAPHYVLDYDLMKRVMAHRRNDNDLLIIDIANPKDVEERVSEIEGVELYNLDSLYEISEENLKRRLSEVCKVELIIREEIERFKTILNREEIERVIALIHKHGSRIREEEKRKALGYIDKGRDPKEVLEGFSHAVLSKTFHLPTRILRSYAVMRGAGSGENDDDDDKDNNNNNNNNSDFIDFLMDEFEKELGKGEEE</sequence>
<dbReference type="PIRSF" id="PIRSF000445">
    <property type="entry name" value="4pyrrol_synth_GluRdtase"/>
    <property type="match status" value="1"/>
</dbReference>
<evidence type="ECO:0000259" key="15">
    <source>
        <dbReference type="Pfam" id="PF01488"/>
    </source>
</evidence>
<feature type="binding site" evidence="8">
    <location>
        <position position="106"/>
    </location>
    <ligand>
        <name>substrate</name>
    </ligand>
</feature>